<name>A0A226EVI8_FOLCA</name>
<dbReference type="InterPro" id="IPR052212">
    <property type="entry name" value="PH-like_domain"/>
</dbReference>
<feature type="compositionally biased region" description="Polar residues" evidence="1">
    <location>
        <begin position="238"/>
        <end position="249"/>
    </location>
</feature>
<keyword evidence="4" id="KW-1185">Reference proteome</keyword>
<dbReference type="PROSITE" id="PS50003">
    <property type="entry name" value="PH_DOMAIN"/>
    <property type="match status" value="1"/>
</dbReference>
<dbReference type="InterPro" id="IPR001849">
    <property type="entry name" value="PH_domain"/>
</dbReference>
<reference evidence="3 4" key="1">
    <citation type="submission" date="2015-12" db="EMBL/GenBank/DDBJ databases">
        <title>The genome of Folsomia candida.</title>
        <authorList>
            <person name="Faddeeva A."/>
            <person name="Derks M.F."/>
            <person name="Anvar Y."/>
            <person name="Smit S."/>
            <person name="Van Straalen N."/>
            <person name="Roelofs D."/>
        </authorList>
    </citation>
    <scope>NUCLEOTIDE SEQUENCE [LARGE SCALE GENOMIC DNA]</scope>
    <source>
        <strain evidence="3 4">VU population</strain>
        <tissue evidence="3">Whole body</tissue>
    </source>
</reference>
<sequence>MSLLNQIERYALMCIYNKMKKFTFYSGNILKILQYLQAFEDSEFFQMEEEINRETQRDELSKLVSEKGRRLLARQLAIEKVRSQNKISFGKNTKEIQSLEKKRQELLTELLQTRESSKLSVDALSVPGSAENVSDYDDTSNSDLEEKLRNMLLLSSSTDDLMHIERIKSRSPIDPNMGGAVMGAKTCETLREIERNREYHLNEQGVQMLEEERARVRELQVRVREAVREEWEERKSRNNQCHSLNSVGSEDSGHTASDTPTDSGSGDDTTDKSAAPSISTTDASLTENGQNSFELCQQMRQKQREMSQSFEETRPLSSEASEIGFDENGSMAVNRRDKSRVQIQQNRPLTRYLPVRGDEDEFDLKAHIESSGHQLELCPHITVTRTSARGYLSKLGSRFHNWNKRWFVFDREKRTLVYFSDKNEKKSKSRGGVHFEAIEEVYLDHVQSVKSPNPKLTFCVKTFNRVFYLLAPSAEASRIWIDIIFTGAEGYKEFKCSS</sequence>
<dbReference type="SMART" id="SM00233">
    <property type="entry name" value="PH"/>
    <property type="match status" value="1"/>
</dbReference>
<evidence type="ECO:0000313" key="3">
    <source>
        <dbReference type="EMBL" id="OXA60616.1"/>
    </source>
</evidence>
<gene>
    <name evidence="3" type="ORF">Fcan01_06128</name>
</gene>
<dbReference type="PANTHER" id="PTHR12156:SF5">
    <property type="entry name" value="FI18040P1"/>
    <property type="match status" value="1"/>
</dbReference>
<protein>
    <submittedName>
        <fullName evidence="3">Pleckstrin y-like domain family B member 1</fullName>
    </submittedName>
</protein>
<dbReference type="Proteomes" id="UP000198287">
    <property type="component" value="Unassembled WGS sequence"/>
</dbReference>
<evidence type="ECO:0000259" key="2">
    <source>
        <dbReference type="PROSITE" id="PS50003"/>
    </source>
</evidence>
<dbReference type="SUPFAM" id="SSF50729">
    <property type="entry name" value="PH domain-like"/>
    <property type="match status" value="1"/>
</dbReference>
<dbReference type="PANTHER" id="PTHR12156">
    <property type="entry name" value="PLECKSTRIN HOMOLOGY-LIKE DOMAIN, FAMILY B, MEMBER 3"/>
    <property type="match status" value="1"/>
</dbReference>
<dbReference type="STRING" id="158441.A0A226EVI8"/>
<feature type="domain" description="PH" evidence="2">
    <location>
        <begin position="385"/>
        <end position="489"/>
    </location>
</feature>
<organism evidence="3 4">
    <name type="scientific">Folsomia candida</name>
    <name type="common">Springtail</name>
    <dbReference type="NCBI Taxonomy" id="158441"/>
    <lineage>
        <taxon>Eukaryota</taxon>
        <taxon>Metazoa</taxon>
        <taxon>Ecdysozoa</taxon>
        <taxon>Arthropoda</taxon>
        <taxon>Hexapoda</taxon>
        <taxon>Collembola</taxon>
        <taxon>Entomobryomorpha</taxon>
        <taxon>Isotomoidea</taxon>
        <taxon>Isotomidae</taxon>
        <taxon>Proisotominae</taxon>
        <taxon>Folsomia</taxon>
    </lineage>
</organism>
<comment type="caution">
    <text evidence="3">The sequence shown here is derived from an EMBL/GenBank/DDBJ whole genome shotgun (WGS) entry which is preliminary data.</text>
</comment>
<evidence type="ECO:0000313" key="4">
    <source>
        <dbReference type="Proteomes" id="UP000198287"/>
    </source>
</evidence>
<dbReference type="EMBL" id="LNIX01000002">
    <property type="protein sequence ID" value="OXA60616.1"/>
    <property type="molecule type" value="Genomic_DNA"/>
</dbReference>
<dbReference type="Pfam" id="PF00169">
    <property type="entry name" value="PH"/>
    <property type="match status" value="1"/>
</dbReference>
<feature type="compositionally biased region" description="Polar residues" evidence="1">
    <location>
        <begin position="276"/>
        <end position="320"/>
    </location>
</feature>
<dbReference type="AlphaFoldDB" id="A0A226EVI8"/>
<accession>A0A226EVI8</accession>
<dbReference type="Gene3D" id="2.30.29.30">
    <property type="entry name" value="Pleckstrin-homology domain (PH domain)/Phosphotyrosine-binding domain (PTB)"/>
    <property type="match status" value="1"/>
</dbReference>
<evidence type="ECO:0000256" key="1">
    <source>
        <dbReference type="SAM" id="MobiDB-lite"/>
    </source>
</evidence>
<dbReference type="OrthoDB" id="6020705at2759"/>
<dbReference type="InterPro" id="IPR011993">
    <property type="entry name" value="PH-like_dom_sf"/>
</dbReference>
<proteinExistence type="predicted"/>
<feature type="compositionally biased region" description="Low complexity" evidence="1">
    <location>
        <begin position="255"/>
        <end position="267"/>
    </location>
</feature>
<feature type="region of interest" description="Disordered" evidence="1">
    <location>
        <begin position="229"/>
        <end position="320"/>
    </location>
</feature>